<dbReference type="InterPro" id="IPR013321">
    <property type="entry name" value="Arc_rbn_hlx_hlx"/>
</dbReference>
<reference evidence="2 3" key="1">
    <citation type="submission" date="2020-04" db="EMBL/GenBank/DDBJ databases">
        <authorList>
            <person name="De Canck E."/>
        </authorList>
    </citation>
    <scope>NUCLEOTIDE SEQUENCE [LARGE SCALE GENOMIC DNA]</scope>
    <source>
        <strain evidence="2 3">LMG 28614</strain>
    </source>
</reference>
<feature type="region of interest" description="Disordered" evidence="1">
    <location>
        <begin position="1"/>
        <end position="20"/>
    </location>
</feature>
<dbReference type="InterPro" id="IPR010985">
    <property type="entry name" value="Ribbon_hlx_hlx"/>
</dbReference>
<organism evidence="2 3">
    <name type="scientific">Paraburkholderia ultramafica</name>
    <dbReference type="NCBI Taxonomy" id="1544867"/>
    <lineage>
        <taxon>Bacteria</taxon>
        <taxon>Pseudomonadati</taxon>
        <taxon>Pseudomonadota</taxon>
        <taxon>Betaproteobacteria</taxon>
        <taxon>Burkholderiales</taxon>
        <taxon>Burkholderiaceae</taxon>
        <taxon>Paraburkholderia</taxon>
    </lineage>
</organism>
<name>A0A6S7BLS3_9BURK</name>
<accession>A0A6S7BLS3</accession>
<dbReference type="SUPFAM" id="SSF47598">
    <property type="entry name" value="Ribbon-helix-helix"/>
    <property type="match status" value="1"/>
</dbReference>
<dbReference type="Gene3D" id="1.10.1220.10">
    <property type="entry name" value="Met repressor-like"/>
    <property type="match status" value="1"/>
</dbReference>
<evidence type="ECO:0008006" key="4">
    <source>
        <dbReference type="Google" id="ProtNLM"/>
    </source>
</evidence>
<dbReference type="EMBL" id="CADIKK010000038">
    <property type="protein sequence ID" value="CAB3804336.1"/>
    <property type="molecule type" value="Genomic_DNA"/>
</dbReference>
<evidence type="ECO:0000256" key="1">
    <source>
        <dbReference type="SAM" id="MobiDB-lite"/>
    </source>
</evidence>
<dbReference type="GO" id="GO:0006355">
    <property type="term" value="P:regulation of DNA-templated transcription"/>
    <property type="evidence" value="ECO:0007669"/>
    <property type="project" value="InterPro"/>
</dbReference>
<gene>
    <name evidence="2" type="ORF">LMG28614_06012</name>
</gene>
<dbReference type="AlphaFoldDB" id="A0A6S7BLS3"/>
<dbReference type="Proteomes" id="UP000494365">
    <property type="component" value="Unassembled WGS sequence"/>
</dbReference>
<evidence type="ECO:0000313" key="2">
    <source>
        <dbReference type="EMBL" id="CAB3804336.1"/>
    </source>
</evidence>
<dbReference type="RefSeq" id="WP_175152978.1">
    <property type="nucleotide sequence ID" value="NZ_CADIKK010000038.1"/>
</dbReference>
<keyword evidence="3" id="KW-1185">Reference proteome</keyword>
<sequence>MSKFKVKTGTMPPAEAPTSIESFAAGATLAQSQGSKRPPKPIRLNLDLDPELHRQLKLRAVTDGMTIAELVRGLIQREIGWVSKT</sequence>
<protein>
    <recommendedName>
        <fullName evidence="4">ParG protein</fullName>
    </recommendedName>
</protein>
<proteinExistence type="predicted"/>
<evidence type="ECO:0000313" key="3">
    <source>
        <dbReference type="Proteomes" id="UP000494365"/>
    </source>
</evidence>